<dbReference type="InterPro" id="IPR037038">
    <property type="entry name" value="HepT-like_sf"/>
</dbReference>
<keyword evidence="1" id="KW-0597">Phosphoprotein</keyword>
<dbReference type="Gene3D" id="1.20.120.580">
    <property type="entry name" value="bsu32300-like"/>
    <property type="match status" value="1"/>
</dbReference>
<dbReference type="Pfam" id="PF01934">
    <property type="entry name" value="HepT-like"/>
    <property type="match status" value="1"/>
</dbReference>
<dbReference type="GO" id="GO:0000166">
    <property type="term" value="F:nucleotide binding"/>
    <property type="evidence" value="ECO:0007669"/>
    <property type="project" value="UniProtKB-KW"/>
</dbReference>
<organism evidence="8 9">
    <name type="scientific">Candidatus Roizmanbacteria bacterium CG06_land_8_20_14_3_00_34_14</name>
    <dbReference type="NCBI Taxonomy" id="1974848"/>
    <lineage>
        <taxon>Bacteria</taxon>
        <taxon>Candidatus Roizmaniibacteriota</taxon>
    </lineage>
</organism>
<dbReference type="PANTHER" id="PTHR34139:SF1">
    <property type="entry name" value="RNASE MJ1380-RELATED"/>
    <property type="match status" value="1"/>
</dbReference>
<dbReference type="GO" id="GO:0004540">
    <property type="term" value="F:RNA nuclease activity"/>
    <property type="evidence" value="ECO:0007669"/>
    <property type="project" value="InterPro"/>
</dbReference>
<evidence type="ECO:0000256" key="2">
    <source>
        <dbReference type="ARBA" id="ARBA00022649"/>
    </source>
</evidence>
<dbReference type="InterPro" id="IPR008201">
    <property type="entry name" value="HepT-like"/>
</dbReference>
<dbReference type="GO" id="GO:0016787">
    <property type="term" value="F:hydrolase activity"/>
    <property type="evidence" value="ECO:0007669"/>
    <property type="project" value="UniProtKB-KW"/>
</dbReference>
<keyword evidence="3" id="KW-0540">Nuclease</keyword>
<evidence type="ECO:0000256" key="1">
    <source>
        <dbReference type="ARBA" id="ARBA00022553"/>
    </source>
</evidence>
<feature type="region of interest" description="Disordered" evidence="7">
    <location>
        <begin position="1"/>
        <end position="34"/>
    </location>
</feature>
<comment type="similarity">
    <text evidence="6">Belongs to the HepT RNase toxin family.</text>
</comment>
<dbReference type="GO" id="GO:0016740">
    <property type="term" value="F:transferase activity"/>
    <property type="evidence" value="ECO:0007669"/>
    <property type="project" value="UniProtKB-KW"/>
</dbReference>
<sequence>MSEAPVQPVRFEAKPASNVEKVKPEGKKLSSKQKKTLTDVNKHKYEEFFSNDWDQAAIIRYFEIIGEAVSNINEEFKKTLPDIEWRDMNDFRNFLIHDYMDIDVKIVWKAMTVDIPALKQKIDKILS</sequence>
<evidence type="ECO:0000256" key="7">
    <source>
        <dbReference type="SAM" id="MobiDB-lite"/>
    </source>
</evidence>
<dbReference type="EMBL" id="PEVZ01000008">
    <property type="protein sequence ID" value="PIU74651.1"/>
    <property type="molecule type" value="Genomic_DNA"/>
</dbReference>
<keyword evidence="5" id="KW-0378">Hydrolase</keyword>
<keyword evidence="4" id="KW-0547">Nucleotide-binding</keyword>
<dbReference type="InterPro" id="IPR051813">
    <property type="entry name" value="HepT_RNase_toxin"/>
</dbReference>
<reference evidence="9" key="1">
    <citation type="submission" date="2017-09" db="EMBL/GenBank/DDBJ databases">
        <title>Depth-based differentiation of microbial function through sediment-hosted aquifers and enrichment of novel symbionts in the deep terrestrial subsurface.</title>
        <authorList>
            <person name="Probst A.J."/>
            <person name="Ladd B."/>
            <person name="Jarett J.K."/>
            <person name="Geller-Mcgrath D.E."/>
            <person name="Sieber C.M.K."/>
            <person name="Emerson J.B."/>
            <person name="Anantharaman K."/>
            <person name="Thomas B.C."/>
            <person name="Malmstrom R."/>
            <person name="Stieglmeier M."/>
            <person name="Klingl A."/>
            <person name="Woyke T."/>
            <person name="Ryan C.M."/>
            <person name="Banfield J.F."/>
        </authorList>
    </citation>
    <scope>NUCLEOTIDE SEQUENCE [LARGE SCALE GENOMIC DNA]</scope>
</reference>
<evidence type="ECO:0000256" key="5">
    <source>
        <dbReference type="ARBA" id="ARBA00022801"/>
    </source>
</evidence>
<evidence type="ECO:0000313" key="9">
    <source>
        <dbReference type="Proteomes" id="UP000229001"/>
    </source>
</evidence>
<evidence type="ECO:0000256" key="6">
    <source>
        <dbReference type="ARBA" id="ARBA00024207"/>
    </source>
</evidence>
<accession>A0A2M7AVK4</accession>
<keyword evidence="2" id="KW-1277">Toxin-antitoxin system</keyword>
<protein>
    <submittedName>
        <fullName evidence="8">Nucleotidyltransferase</fullName>
    </submittedName>
</protein>
<dbReference type="PANTHER" id="PTHR34139">
    <property type="entry name" value="UPF0331 PROTEIN MJ0127"/>
    <property type="match status" value="1"/>
</dbReference>
<proteinExistence type="inferred from homology"/>
<evidence type="ECO:0000256" key="3">
    <source>
        <dbReference type="ARBA" id="ARBA00022722"/>
    </source>
</evidence>
<evidence type="ECO:0000313" key="8">
    <source>
        <dbReference type="EMBL" id="PIU74651.1"/>
    </source>
</evidence>
<dbReference type="GO" id="GO:0110001">
    <property type="term" value="C:toxin-antitoxin complex"/>
    <property type="evidence" value="ECO:0007669"/>
    <property type="project" value="InterPro"/>
</dbReference>
<evidence type="ECO:0000256" key="4">
    <source>
        <dbReference type="ARBA" id="ARBA00022741"/>
    </source>
</evidence>
<gene>
    <name evidence="8" type="ORF">COS77_00395</name>
</gene>
<comment type="caution">
    <text evidence="8">The sequence shown here is derived from an EMBL/GenBank/DDBJ whole genome shotgun (WGS) entry which is preliminary data.</text>
</comment>
<keyword evidence="8" id="KW-0808">Transferase</keyword>
<dbReference type="Proteomes" id="UP000229001">
    <property type="component" value="Unassembled WGS sequence"/>
</dbReference>
<dbReference type="AlphaFoldDB" id="A0A2M7AVK4"/>
<name>A0A2M7AVK4_9BACT</name>